<evidence type="ECO:0000256" key="9">
    <source>
        <dbReference type="ARBA" id="ARBA00023125"/>
    </source>
</evidence>
<dbReference type="Gene3D" id="3.40.50.670">
    <property type="match status" value="1"/>
</dbReference>
<dbReference type="InterPro" id="IPR013760">
    <property type="entry name" value="Topo_IIA-like_dom_sf"/>
</dbReference>
<dbReference type="InterPro" id="IPR001241">
    <property type="entry name" value="Topo_IIA"/>
</dbReference>
<evidence type="ECO:0000256" key="1">
    <source>
        <dbReference type="ARBA" id="ARBA00000185"/>
    </source>
</evidence>
<dbReference type="Proteomes" id="UP000664417">
    <property type="component" value="Unassembled WGS sequence"/>
</dbReference>
<dbReference type="GO" id="GO:0046872">
    <property type="term" value="F:metal ion binding"/>
    <property type="evidence" value="ECO:0007669"/>
    <property type="project" value="UniProtKB-KW"/>
</dbReference>
<protein>
    <recommendedName>
        <fullName evidence="3">DNA topoisomerase (ATP-hydrolyzing)</fullName>
        <ecNumber evidence="3">5.6.2.2</ecNumber>
    </recommendedName>
</protein>
<dbReference type="PANTHER" id="PTHR45866:SF2">
    <property type="entry name" value="DNA TOPOISOMERASE (ATP-HYDROLYZING)"/>
    <property type="match status" value="1"/>
</dbReference>
<reference evidence="13" key="1">
    <citation type="submission" date="2021-03" db="EMBL/GenBank/DDBJ databases">
        <authorList>
            <person name="Wang G."/>
        </authorList>
    </citation>
    <scope>NUCLEOTIDE SEQUENCE</scope>
    <source>
        <strain evidence="13">KCTC 12899</strain>
    </source>
</reference>
<dbReference type="CDD" id="cd00822">
    <property type="entry name" value="TopoII_Trans_DNA_gyrase"/>
    <property type="match status" value="1"/>
</dbReference>
<comment type="catalytic activity">
    <reaction evidence="1">
        <text>ATP-dependent breakage, passage and rejoining of double-stranded DNA.</text>
        <dbReference type="EC" id="5.6.2.2"/>
    </reaction>
</comment>
<dbReference type="CDD" id="cd01030">
    <property type="entry name" value="TOPRIM_TopoIIA_like"/>
    <property type="match status" value="1"/>
</dbReference>
<dbReference type="GO" id="GO:0003677">
    <property type="term" value="F:DNA binding"/>
    <property type="evidence" value="ECO:0007669"/>
    <property type="project" value="UniProtKB-KW"/>
</dbReference>
<dbReference type="Pfam" id="PF02518">
    <property type="entry name" value="HATPase_c"/>
    <property type="match status" value="1"/>
</dbReference>
<dbReference type="GO" id="GO:0003918">
    <property type="term" value="F:DNA topoisomerase type II (double strand cut, ATP-hydrolyzing) activity"/>
    <property type="evidence" value="ECO:0007669"/>
    <property type="project" value="UniProtKB-EC"/>
</dbReference>
<evidence type="ECO:0000259" key="12">
    <source>
        <dbReference type="PROSITE" id="PS50880"/>
    </source>
</evidence>
<name>A0A8J7QKY8_9BACT</name>
<dbReference type="PANTHER" id="PTHR45866">
    <property type="entry name" value="DNA GYRASE/TOPOISOMERASE SUBUNIT B"/>
    <property type="match status" value="1"/>
</dbReference>
<sequence length="600" mass="68134">MASSEPIYDESKIKSLSSLEHIRLRPGMYIGRLGDGTHPEDGVYVLIKEVVDNAIDEFIMGHGQRIEIETTEAGYVQIRDYGRGIPLGKVVDCVSRINTGAKYNDEVFQFSVGLNGVGTKAVNALSEEFVVRSTRDGAFKEARFLKGKLVDELDGSEDADNGTLVRFKADTEVFPADVRIREEFLRKRIQYYSYLNKGLTLKLNGETFFSRRGLKDLLVAEVGEDTLYEPIYFRDKAIEFAITHTTNYGENHYSFVNGQYTNDGGTHLSAFREGILKAVNEYAKKSFQGQDVRDGIAGCVAVKVKDPVFESQTKNKLGNTDVRQPIINTVKTAVVDILHKNEALAKKIIEKVTFNEKIRKELQAVKKEARDKARKVAIKIPGLRDCKYHFGDKNGKGDGSMIFLTEGQSALGSMVSCRSAEFQALFALRGKPLNVFGLKKDSLYKNAELYNIMKALDIEESVDNLRYNKVILATDADVDGLHIRNLLMTFFLYYFEELVIRGHLYVLETPLYRVRNKKETHYCYDDKERNRYLKKLKDPELTRFKGLGEISPKEFGQFIGDQMRIVQVSVDRAGDINKILRFYMGNNTPERKGYIMENLI</sequence>
<evidence type="ECO:0000256" key="4">
    <source>
        <dbReference type="ARBA" id="ARBA00022723"/>
    </source>
</evidence>
<dbReference type="InterPro" id="IPR014721">
    <property type="entry name" value="Ribsml_uS5_D2-typ_fold_subgr"/>
</dbReference>
<keyword evidence="14" id="KW-1185">Reference proteome</keyword>
<evidence type="ECO:0000313" key="14">
    <source>
        <dbReference type="Proteomes" id="UP000664417"/>
    </source>
</evidence>
<dbReference type="AlphaFoldDB" id="A0A8J7QKY8"/>
<evidence type="ECO:0000256" key="3">
    <source>
        <dbReference type="ARBA" id="ARBA00012895"/>
    </source>
</evidence>
<keyword evidence="6" id="KW-0067">ATP-binding</keyword>
<keyword evidence="10" id="KW-0413">Isomerase</keyword>
<comment type="subunit">
    <text evidence="11">Heterotetramer composed of ParC and ParE.</text>
</comment>
<dbReference type="FunFam" id="3.40.50.670:FF:000006">
    <property type="entry name" value="DNA topoisomerase (ATP-hydrolyzing)"/>
    <property type="match status" value="1"/>
</dbReference>
<dbReference type="InterPro" id="IPR013759">
    <property type="entry name" value="Topo_IIA_B_C"/>
</dbReference>
<dbReference type="SMART" id="SM00387">
    <property type="entry name" value="HATPase_c"/>
    <property type="match status" value="1"/>
</dbReference>
<dbReference type="InterPro" id="IPR020568">
    <property type="entry name" value="Ribosomal_Su5_D2-typ_SF"/>
</dbReference>
<evidence type="ECO:0000256" key="10">
    <source>
        <dbReference type="ARBA" id="ARBA00023235"/>
    </source>
</evidence>
<evidence type="ECO:0000256" key="6">
    <source>
        <dbReference type="ARBA" id="ARBA00022840"/>
    </source>
</evidence>
<feature type="domain" description="Toprim" evidence="12">
    <location>
        <begin position="400"/>
        <end position="510"/>
    </location>
</feature>
<dbReference type="InterPro" id="IPR006171">
    <property type="entry name" value="TOPRIM_dom"/>
</dbReference>
<keyword evidence="5" id="KW-0547">Nucleotide-binding</keyword>
<evidence type="ECO:0000313" key="13">
    <source>
        <dbReference type="EMBL" id="MBO1319885.1"/>
    </source>
</evidence>
<dbReference type="PRINTS" id="PR00418">
    <property type="entry name" value="TPI2FAMILY"/>
</dbReference>
<dbReference type="SUPFAM" id="SSF54211">
    <property type="entry name" value="Ribosomal protein S5 domain 2-like"/>
    <property type="match status" value="1"/>
</dbReference>
<comment type="cofactor">
    <cofactor evidence="2">
        <name>Mg(2+)</name>
        <dbReference type="ChEBI" id="CHEBI:18420"/>
    </cofactor>
</comment>
<evidence type="ECO:0000256" key="7">
    <source>
        <dbReference type="ARBA" id="ARBA00022842"/>
    </source>
</evidence>
<dbReference type="InterPro" id="IPR013506">
    <property type="entry name" value="Topo_IIA_bsu_dom2"/>
</dbReference>
<dbReference type="FunFam" id="3.30.565.10:FF:000063">
    <property type="entry name" value="DNA topoisomerase (ATP-hydrolyzing)"/>
    <property type="match status" value="1"/>
</dbReference>
<keyword evidence="9" id="KW-0238">DNA-binding</keyword>
<dbReference type="SMART" id="SM00433">
    <property type="entry name" value="TOP2c"/>
    <property type="match status" value="1"/>
</dbReference>
<dbReference type="InterPro" id="IPR036890">
    <property type="entry name" value="HATPase_C_sf"/>
</dbReference>
<dbReference type="InterPro" id="IPR000565">
    <property type="entry name" value="Topo_IIA_B"/>
</dbReference>
<dbReference type="InterPro" id="IPR003594">
    <property type="entry name" value="HATPase_dom"/>
</dbReference>
<dbReference type="RefSeq" id="WP_207859830.1">
    <property type="nucleotide sequence ID" value="NZ_JAFREP010000014.1"/>
</dbReference>
<keyword evidence="7" id="KW-0460">Magnesium</keyword>
<keyword evidence="4" id="KW-0479">Metal-binding</keyword>
<dbReference type="Gene3D" id="3.30.230.10">
    <property type="match status" value="1"/>
</dbReference>
<organism evidence="13 14">
    <name type="scientific">Acanthopleuribacter pedis</name>
    <dbReference type="NCBI Taxonomy" id="442870"/>
    <lineage>
        <taxon>Bacteria</taxon>
        <taxon>Pseudomonadati</taxon>
        <taxon>Acidobacteriota</taxon>
        <taxon>Holophagae</taxon>
        <taxon>Acanthopleuribacterales</taxon>
        <taxon>Acanthopleuribacteraceae</taxon>
        <taxon>Acanthopleuribacter</taxon>
    </lineage>
</organism>
<comment type="caution">
    <text evidence="13">The sequence shown here is derived from an EMBL/GenBank/DDBJ whole genome shotgun (WGS) entry which is preliminary data.</text>
</comment>
<dbReference type="SUPFAM" id="SSF56719">
    <property type="entry name" value="Type II DNA topoisomerase"/>
    <property type="match status" value="1"/>
</dbReference>
<accession>A0A8J7QKY8</accession>
<dbReference type="PRINTS" id="PR01159">
    <property type="entry name" value="DNAGYRASEB"/>
</dbReference>
<dbReference type="Pfam" id="PF01751">
    <property type="entry name" value="Toprim"/>
    <property type="match status" value="1"/>
</dbReference>
<dbReference type="PROSITE" id="PS50880">
    <property type="entry name" value="TOPRIM"/>
    <property type="match status" value="1"/>
</dbReference>
<evidence type="ECO:0000256" key="2">
    <source>
        <dbReference type="ARBA" id="ARBA00001946"/>
    </source>
</evidence>
<dbReference type="Gene3D" id="3.30.565.10">
    <property type="entry name" value="Histidine kinase-like ATPase, C-terminal domain"/>
    <property type="match status" value="1"/>
</dbReference>
<dbReference type="SUPFAM" id="SSF55874">
    <property type="entry name" value="ATPase domain of HSP90 chaperone/DNA topoisomerase II/histidine kinase"/>
    <property type="match status" value="1"/>
</dbReference>
<gene>
    <name evidence="13" type="ORF">J3U88_15520</name>
</gene>
<evidence type="ECO:0000256" key="5">
    <source>
        <dbReference type="ARBA" id="ARBA00022741"/>
    </source>
</evidence>
<evidence type="ECO:0000256" key="8">
    <source>
        <dbReference type="ARBA" id="ARBA00023029"/>
    </source>
</evidence>
<keyword evidence="8" id="KW-0799">Topoisomerase</keyword>
<dbReference type="GO" id="GO:0006265">
    <property type="term" value="P:DNA topological change"/>
    <property type="evidence" value="ECO:0007669"/>
    <property type="project" value="InterPro"/>
</dbReference>
<dbReference type="EC" id="5.6.2.2" evidence="3"/>
<proteinExistence type="predicted"/>
<evidence type="ECO:0000256" key="11">
    <source>
        <dbReference type="ARBA" id="ARBA00063644"/>
    </source>
</evidence>
<dbReference type="EMBL" id="JAFREP010000014">
    <property type="protein sequence ID" value="MBO1319885.1"/>
    <property type="molecule type" value="Genomic_DNA"/>
</dbReference>
<dbReference type="GO" id="GO:0005524">
    <property type="term" value="F:ATP binding"/>
    <property type="evidence" value="ECO:0007669"/>
    <property type="project" value="UniProtKB-KW"/>
</dbReference>
<dbReference type="Pfam" id="PF00204">
    <property type="entry name" value="DNA_gyraseB"/>
    <property type="match status" value="1"/>
</dbReference>